<dbReference type="AlphaFoldDB" id="A0A9J6DRP1"/>
<dbReference type="Proteomes" id="UP000821866">
    <property type="component" value="Unassembled WGS sequence"/>
</dbReference>
<feature type="region of interest" description="Disordered" evidence="1">
    <location>
        <begin position="219"/>
        <end position="307"/>
    </location>
</feature>
<sequence length="697" mass="75341">MLSPSSSPDDKQSQAAVSSGGFAWLTRAKNRLRTFNVLHGTRSKTSPPVTASSPCFGSAADLRAETTEPALNNNAPVLRDLATARLNPSSTRLFHNRIVASNPQRPSLGESRFSQSGSIPRPKPMILVKRKLRAKAGSEGSSLNDLDDIDANNEKWKTFGSAYSGEQRLILLDEAAKRCRGHEDAEERSDSACPGLLSRSSSLKTDVVCHDQVVPRIQCERGKHSDGMHSLSEDDEEPSPPSRASPLLVDSSRIGASSERAPCSRSTKSQFPGVFEADRRGCSPDRPSKQRPPDAVAELTRDGSVSERTSLLEEQYLKDRVASWDPSQEDGYALSMFEELADLESQKVPLDPAQRGECPTSERNCSAVKSSTIVSVTPCSPCPDSTSRKSSADRNLYGDLKWLSEGLESNPKCEILFDVDGDRTISWSDPSCPSDGAGILANMASVSDGIASVAALLPELTPEPLLEATLSTSDTVAEHLHPSETGPNAVLAASQQSNTEYLDDSRARGVSQEIRGLQQESPSLVRSSQHNTRATANKDSNGPDDIPMSGGKSIPDPLDMTLAGRRNEVIRRAGTVRARKSPNQPEKKSESALANEEKHCSRDASETAQPTSSTASKKEALSRLMESMRLVEIPGASWNVAPMSSVKGTPLRLHEFNNDDVNVKDSGEVTVCIRTSTRRKSTMVWPFGTSRSHPPSQ</sequence>
<reference evidence="2" key="1">
    <citation type="journal article" date="2020" name="Cell">
        <title>Large-Scale Comparative Analyses of Tick Genomes Elucidate Their Genetic Diversity and Vector Capacities.</title>
        <authorList>
            <consortium name="Tick Genome and Microbiome Consortium (TIGMIC)"/>
            <person name="Jia N."/>
            <person name="Wang J."/>
            <person name="Shi W."/>
            <person name="Du L."/>
            <person name="Sun Y."/>
            <person name="Zhan W."/>
            <person name="Jiang J.F."/>
            <person name="Wang Q."/>
            <person name="Zhang B."/>
            <person name="Ji P."/>
            <person name="Bell-Sakyi L."/>
            <person name="Cui X.M."/>
            <person name="Yuan T.T."/>
            <person name="Jiang B.G."/>
            <person name="Yang W.F."/>
            <person name="Lam T.T."/>
            <person name="Chang Q.C."/>
            <person name="Ding S.J."/>
            <person name="Wang X.J."/>
            <person name="Zhu J.G."/>
            <person name="Ruan X.D."/>
            <person name="Zhao L."/>
            <person name="Wei J.T."/>
            <person name="Ye R.Z."/>
            <person name="Que T.C."/>
            <person name="Du C.H."/>
            <person name="Zhou Y.H."/>
            <person name="Cheng J.X."/>
            <person name="Dai P.F."/>
            <person name="Guo W.B."/>
            <person name="Han X.H."/>
            <person name="Huang E.J."/>
            <person name="Li L.F."/>
            <person name="Wei W."/>
            <person name="Gao Y.C."/>
            <person name="Liu J.Z."/>
            <person name="Shao H.Z."/>
            <person name="Wang X."/>
            <person name="Wang C.C."/>
            <person name="Yang T.C."/>
            <person name="Huo Q.B."/>
            <person name="Li W."/>
            <person name="Chen H.Y."/>
            <person name="Chen S.E."/>
            <person name="Zhou L.G."/>
            <person name="Ni X.B."/>
            <person name="Tian J.H."/>
            <person name="Sheng Y."/>
            <person name="Liu T."/>
            <person name="Pan Y.S."/>
            <person name="Xia L.Y."/>
            <person name="Li J."/>
            <person name="Zhao F."/>
            <person name="Cao W.C."/>
        </authorList>
    </citation>
    <scope>NUCLEOTIDE SEQUENCE</scope>
    <source>
        <strain evidence="2">Rmic-2018</strain>
    </source>
</reference>
<feature type="region of interest" description="Disordered" evidence="1">
    <location>
        <begin position="101"/>
        <end position="122"/>
    </location>
</feature>
<reference evidence="2" key="2">
    <citation type="submission" date="2021-09" db="EMBL/GenBank/DDBJ databases">
        <authorList>
            <person name="Jia N."/>
            <person name="Wang J."/>
            <person name="Shi W."/>
            <person name="Du L."/>
            <person name="Sun Y."/>
            <person name="Zhan W."/>
            <person name="Jiang J."/>
            <person name="Wang Q."/>
            <person name="Zhang B."/>
            <person name="Ji P."/>
            <person name="Sakyi L.B."/>
            <person name="Cui X."/>
            <person name="Yuan T."/>
            <person name="Jiang B."/>
            <person name="Yang W."/>
            <person name="Lam T.T.-Y."/>
            <person name="Chang Q."/>
            <person name="Ding S."/>
            <person name="Wang X."/>
            <person name="Zhu J."/>
            <person name="Ruan X."/>
            <person name="Zhao L."/>
            <person name="Wei J."/>
            <person name="Que T."/>
            <person name="Du C."/>
            <person name="Cheng J."/>
            <person name="Dai P."/>
            <person name="Han X."/>
            <person name="Huang E."/>
            <person name="Gao Y."/>
            <person name="Liu J."/>
            <person name="Shao H."/>
            <person name="Ye R."/>
            <person name="Li L."/>
            <person name="Wei W."/>
            <person name="Wang X."/>
            <person name="Wang C."/>
            <person name="Huo Q."/>
            <person name="Li W."/>
            <person name="Guo W."/>
            <person name="Chen H."/>
            <person name="Chen S."/>
            <person name="Zhou L."/>
            <person name="Zhou L."/>
            <person name="Ni X."/>
            <person name="Tian J."/>
            <person name="Zhou Y."/>
            <person name="Sheng Y."/>
            <person name="Liu T."/>
            <person name="Pan Y."/>
            <person name="Xia L."/>
            <person name="Li J."/>
            <person name="Zhao F."/>
            <person name="Cao W."/>
        </authorList>
    </citation>
    <scope>NUCLEOTIDE SEQUENCE</scope>
    <source>
        <strain evidence="2">Rmic-2018</strain>
        <tissue evidence="2">Larvae</tissue>
    </source>
</reference>
<name>A0A9J6DRP1_RHIMP</name>
<organism evidence="2 3">
    <name type="scientific">Rhipicephalus microplus</name>
    <name type="common">Cattle tick</name>
    <name type="synonym">Boophilus microplus</name>
    <dbReference type="NCBI Taxonomy" id="6941"/>
    <lineage>
        <taxon>Eukaryota</taxon>
        <taxon>Metazoa</taxon>
        <taxon>Ecdysozoa</taxon>
        <taxon>Arthropoda</taxon>
        <taxon>Chelicerata</taxon>
        <taxon>Arachnida</taxon>
        <taxon>Acari</taxon>
        <taxon>Parasitiformes</taxon>
        <taxon>Ixodida</taxon>
        <taxon>Ixodoidea</taxon>
        <taxon>Ixodidae</taxon>
        <taxon>Rhipicephalinae</taxon>
        <taxon>Rhipicephalus</taxon>
        <taxon>Boophilus</taxon>
    </lineage>
</organism>
<gene>
    <name evidence="2" type="ORF">HPB51_000065</name>
</gene>
<feature type="compositionally biased region" description="Basic and acidic residues" evidence="1">
    <location>
        <begin position="585"/>
        <end position="605"/>
    </location>
</feature>
<comment type="caution">
    <text evidence="2">The sequence shown here is derived from an EMBL/GenBank/DDBJ whole genome shotgun (WGS) entry which is preliminary data.</text>
</comment>
<accession>A0A9J6DRP1</accession>
<feature type="region of interest" description="Disordered" evidence="1">
    <location>
        <begin position="515"/>
        <end position="560"/>
    </location>
</feature>
<feature type="compositionally biased region" description="Polar residues" evidence="1">
    <location>
        <begin position="518"/>
        <end position="540"/>
    </location>
</feature>
<feature type="compositionally biased region" description="Polar residues" evidence="1">
    <location>
        <begin position="606"/>
        <end position="615"/>
    </location>
</feature>
<evidence type="ECO:0000313" key="3">
    <source>
        <dbReference type="Proteomes" id="UP000821866"/>
    </source>
</evidence>
<protein>
    <submittedName>
        <fullName evidence="2">Uncharacterized protein</fullName>
    </submittedName>
</protein>
<keyword evidence="3" id="KW-1185">Reference proteome</keyword>
<evidence type="ECO:0000256" key="1">
    <source>
        <dbReference type="SAM" id="MobiDB-lite"/>
    </source>
</evidence>
<dbReference type="EMBL" id="JABSTU010000007">
    <property type="protein sequence ID" value="KAH8024625.1"/>
    <property type="molecule type" value="Genomic_DNA"/>
</dbReference>
<proteinExistence type="predicted"/>
<feature type="region of interest" description="Disordered" evidence="1">
    <location>
        <begin position="572"/>
        <end position="620"/>
    </location>
</feature>
<evidence type="ECO:0000313" key="2">
    <source>
        <dbReference type="EMBL" id="KAH8024625.1"/>
    </source>
</evidence>
<feature type="compositionally biased region" description="Basic and acidic residues" evidence="1">
    <location>
        <begin position="276"/>
        <end position="292"/>
    </location>
</feature>